<dbReference type="InterPro" id="IPR000021">
    <property type="entry name" value="Hok/gef_toxin"/>
</dbReference>
<name>A0AA42PS57_9ENTR</name>
<gene>
    <name evidence="9" type="ORF">N5C39_15500</name>
</gene>
<sequence>MIVALTIIILTLVTRKTLCEIRFRNGSLEVTARMDCRSGQQGARMRGRLVRLRIRRKDVQLRHPINGISCDTCCASPQTGRPPPGLPSLCLR</sequence>
<organism evidence="9 10">
    <name type="scientific">Enterobacter bugandensis</name>
    <dbReference type="NCBI Taxonomy" id="881260"/>
    <lineage>
        <taxon>Bacteria</taxon>
        <taxon>Pseudomonadati</taxon>
        <taxon>Pseudomonadota</taxon>
        <taxon>Gammaproteobacteria</taxon>
        <taxon>Enterobacterales</taxon>
        <taxon>Enterobacteriaceae</taxon>
        <taxon>Enterobacter</taxon>
    </lineage>
</organism>
<protein>
    <submittedName>
        <fullName evidence="9">Hok/Gef family protein</fullName>
    </submittedName>
</protein>
<comment type="similarity">
    <text evidence="2">Belongs to the Hok/Gef family.</text>
</comment>
<dbReference type="AlphaFoldDB" id="A0AA42PS57"/>
<reference evidence="9" key="1">
    <citation type="submission" date="2022-09" db="EMBL/GenBank/DDBJ databases">
        <title>Intensive care unit water sources are persistently colonized with multi-drug resistant bacteria and are the site of extensive horizontal gene transfer of antibiotic resistance genes.</title>
        <authorList>
            <person name="Diorio-Toth L."/>
        </authorList>
    </citation>
    <scope>NUCLEOTIDE SEQUENCE</scope>
    <source>
        <strain evidence="9">GD03936</strain>
    </source>
</reference>
<comment type="caution">
    <text evidence="9">The sequence shown here is derived from an EMBL/GenBank/DDBJ whole genome shotgun (WGS) entry which is preliminary data.</text>
</comment>
<evidence type="ECO:0000256" key="1">
    <source>
        <dbReference type="ARBA" id="ARBA00004377"/>
    </source>
</evidence>
<evidence type="ECO:0000256" key="6">
    <source>
        <dbReference type="ARBA" id="ARBA00022692"/>
    </source>
</evidence>
<evidence type="ECO:0000256" key="4">
    <source>
        <dbReference type="ARBA" id="ARBA00022519"/>
    </source>
</evidence>
<evidence type="ECO:0000256" key="5">
    <source>
        <dbReference type="ARBA" id="ARBA00022649"/>
    </source>
</evidence>
<evidence type="ECO:0000256" key="2">
    <source>
        <dbReference type="ARBA" id="ARBA00008629"/>
    </source>
</evidence>
<comment type="subcellular location">
    <subcellularLocation>
        <location evidence="1">Cell inner membrane</location>
        <topology evidence="1">Single-pass membrane protein</topology>
    </subcellularLocation>
</comment>
<keyword evidence="8" id="KW-0472">Membrane</keyword>
<keyword evidence="6" id="KW-0812">Transmembrane</keyword>
<evidence type="ECO:0000256" key="8">
    <source>
        <dbReference type="ARBA" id="ARBA00023136"/>
    </source>
</evidence>
<dbReference type="EMBL" id="JAOCAP010000007">
    <property type="protein sequence ID" value="MDH1319774.1"/>
    <property type="molecule type" value="Genomic_DNA"/>
</dbReference>
<keyword evidence="5" id="KW-1277">Toxin-antitoxin system</keyword>
<dbReference type="Proteomes" id="UP001158416">
    <property type="component" value="Unassembled WGS sequence"/>
</dbReference>
<evidence type="ECO:0000256" key="3">
    <source>
        <dbReference type="ARBA" id="ARBA00022475"/>
    </source>
</evidence>
<keyword evidence="7" id="KW-1133">Transmembrane helix</keyword>
<keyword evidence="4" id="KW-0997">Cell inner membrane</keyword>
<evidence type="ECO:0000313" key="9">
    <source>
        <dbReference type="EMBL" id="MDH1319774.1"/>
    </source>
</evidence>
<evidence type="ECO:0000313" key="10">
    <source>
        <dbReference type="Proteomes" id="UP001158416"/>
    </source>
</evidence>
<evidence type="ECO:0000256" key="7">
    <source>
        <dbReference type="ARBA" id="ARBA00022989"/>
    </source>
</evidence>
<keyword evidence="3" id="KW-1003">Cell membrane</keyword>
<proteinExistence type="inferred from homology"/>
<dbReference type="GO" id="GO:0005886">
    <property type="term" value="C:plasma membrane"/>
    <property type="evidence" value="ECO:0007669"/>
    <property type="project" value="UniProtKB-SubCell"/>
</dbReference>
<accession>A0AA42PS57</accession>
<dbReference type="Pfam" id="PF01848">
    <property type="entry name" value="HOK_GEF"/>
    <property type="match status" value="1"/>
</dbReference>